<reference evidence="3" key="1">
    <citation type="submission" date="2019-02" db="EMBL/GenBank/DDBJ databases">
        <title>Glaciihabitans arcticus sp. nov., a psychrotolerant bacterium isolated from polar soil.</title>
        <authorList>
            <person name="Dahal R.H."/>
        </authorList>
    </citation>
    <scope>NUCLEOTIDE SEQUENCE [LARGE SCALE GENOMIC DNA]</scope>
    <source>
        <strain evidence="3">RP-3-7</strain>
    </source>
</reference>
<keyword evidence="3" id="KW-1185">Reference proteome</keyword>
<dbReference type="SUPFAM" id="SSF88697">
    <property type="entry name" value="PUA domain-like"/>
    <property type="match status" value="1"/>
</dbReference>
<dbReference type="PANTHER" id="PTHR46732">
    <property type="entry name" value="ATP-DEPENDENT PROTEASE LA (LON) DOMAIN PROTEIN"/>
    <property type="match status" value="1"/>
</dbReference>
<dbReference type="PROSITE" id="PS51787">
    <property type="entry name" value="LON_N"/>
    <property type="match status" value="1"/>
</dbReference>
<dbReference type="InterPro" id="IPR046336">
    <property type="entry name" value="Lon_prtase_N_sf"/>
</dbReference>
<proteinExistence type="predicted"/>
<dbReference type="Pfam" id="PF02190">
    <property type="entry name" value="LON_substr_bdg"/>
    <property type="match status" value="1"/>
</dbReference>
<protein>
    <submittedName>
        <fullName evidence="2">Peptidase S16</fullName>
    </submittedName>
</protein>
<gene>
    <name evidence="2" type="ORF">EYE40_08100</name>
</gene>
<dbReference type="Gene3D" id="2.30.130.40">
    <property type="entry name" value="LON domain-like"/>
    <property type="match status" value="1"/>
</dbReference>
<dbReference type="PANTHER" id="PTHR46732:SF8">
    <property type="entry name" value="ATP-DEPENDENT PROTEASE LA (LON) DOMAIN PROTEIN"/>
    <property type="match status" value="1"/>
</dbReference>
<evidence type="ECO:0000313" key="2">
    <source>
        <dbReference type="EMBL" id="TBN58580.1"/>
    </source>
</evidence>
<dbReference type="SMART" id="SM00464">
    <property type="entry name" value="LON"/>
    <property type="match status" value="1"/>
</dbReference>
<feature type="domain" description="Lon N-terminal" evidence="1">
    <location>
        <begin position="1"/>
        <end position="190"/>
    </location>
</feature>
<organism evidence="2 3">
    <name type="scientific">Glaciihabitans arcticus</name>
    <dbReference type="NCBI Taxonomy" id="2668039"/>
    <lineage>
        <taxon>Bacteria</taxon>
        <taxon>Bacillati</taxon>
        <taxon>Actinomycetota</taxon>
        <taxon>Actinomycetes</taxon>
        <taxon>Micrococcales</taxon>
        <taxon>Microbacteriaceae</taxon>
        <taxon>Glaciihabitans</taxon>
    </lineage>
</organism>
<sequence length="207" mass="22902">MFPLGSVLFPHMPVQLRVFEQRYMVMLAEILDVEPSEFGVVLIERGQEVGGGEQRFSAGTIARIAELEGAEGFVALVAEGANRFVVEEWLDDAPYPRARVRELPDLVWDEELEPLRERAEKLVRRALAVASEFADQQWAADVSLSGDPLESSWQLAAISPLGPLDQVALLRVESLKELLDLVIELTEGVDATFGSLLEAGDEDVEEI</sequence>
<dbReference type="Proteomes" id="UP000294194">
    <property type="component" value="Unassembled WGS sequence"/>
</dbReference>
<evidence type="ECO:0000313" key="3">
    <source>
        <dbReference type="Proteomes" id="UP000294194"/>
    </source>
</evidence>
<comment type="caution">
    <text evidence="2">The sequence shown here is derived from an EMBL/GenBank/DDBJ whole genome shotgun (WGS) entry which is preliminary data.</text>
</comment>
<dbReference type="InterPro" id="IPR003111">
    <property type="entry name" value="Lon_prtase_N"/>
</dbReference>
<dbReference type="AlphaFoldDB" id="A0A4Q9H1H3"/>
<name>A0A4Q9H1H3_9MICO</name>
<accession>A0A4Q9H1H3</accession>
<dbReference type="EMBL" id="SISG01000001">
    <property type="protein sequence ID" value="TBN58580.1"/>
    <property type="molecule type" value="Genomic_DNA"/>
</dbReference>
<evidence type="ECO:0000259" key="1">
    <source>
        <dbReference type="PROSITE" id="PS51787"/>
    </source>
</evidence>
<dbReference type="InterPro" id="IPR015947">
    <property type="entry name" value="PUA-like_sf"/>
</dbReference>